<feature type="transmembrane region" description="Helical" evidence="9">
    <location>
        <begin position="524"/>
        <end position="549"/>
    </location>
</feature>
<feature type="transmembrane region" description="Helical" evidence="9">
    <location>
        <begin position="6"/>
        <end position="25"/>
    </location>
</feature>
<sequence>MWLLPAMLILAAIACSIPLSAYFTWLMEGRYRAPRVLKWFEDLVDTGPQDWKQYTIALIVFNIALFIFGFVVLSLQPYAPLNPRGLGWLEPTTIFNTVISFLTNTNLQHYAGETALSNFSQIFFILPNMFLSASVGFCALAAIIRLFRGAEKCGNFFVDMWRVCMYIYVPVALLFGIIFMQQGMPMTYASTEVATTLEQGSMGLDDKGQAKPQTIVVGPVAAVIPIKMLGTNGGGFYGMNSAHPLENPTATTNFFTTLAMMLFPFALVLMYGRMLGRIRHSVVIYGVMLAMMIGLIAWVIRTDTMEPNPGLTAHAATAWQVPSASAPSGKLDVPSPAVAALPVNQHLGNLEGKELRFGTSAGAAFAAITTDVTCGAINAEMDSLNPLSGLSPMIGMWLNCVFGGKGVGMINLLLFLIVGVFLAGQMVGRTPEYLGRKVGAREMKLAMIALLVHPILILGPAGLFAATGWGTTAEANPGAHGFSEIVYQFSSSSANNGSAMDGLGVTYGLNANASPSPEAVPWDIATGLVMLFARYLPIIAPIAMAFSLGRKKVAPVTLGTMSDDTVTFGFLLFGTIAIVGALLFLPVAALGPIAEHLGPIPFGG</sequence>
<keyword evidence="11" id="KW-1185">Reference proteome</keyword>
<organism evidence="10 11">
    <name type="scientific">Roseiarcus fermentans</name>
    <dbReference type="NCBI Taxonomy" id="1473586"/>
    <lineage>
        <taxon>Bacteria</taxon>
        <taxon>Pseudomonadati</taxon>
        <taxon>Pseudomonadota</taxon>
        <taxon>Alphaproteobacteria</taxon>
        <taxon>Hyphomicrobiales</taxon>
        <taxon>Roseiarcaceae</taxon>
        <taxon>Roseiarcus</taxon>
    </lineage>
</organism>
<reference evidence="10 11" key="1">
    <citation type="submission" date="2018-06" db="EMBL/GenBank/DDBJ databases">
        <title>Genomic Encyclopedia of Type Strains, Phase IV (KMG-IV): sequencing the most valuable type-strain genomes for metagenomic binning, comparative biology and taxonomic classification.</title>
        <authorList>
            <person name="Goeker M."/>
        </authorList>
    </citation>
    <scope>NUCLEOTIDE SEQUENCE [LARGE SCALE GENOMIC DNA]</scope>
    <source>
        <strain evidence="10 11">DSM 24875</strain>
    </source>
</reference>
<dbReference type="NCBIfam" id="TIGR00680">
    <property type="entry name" value="kdpA"/>
    <property type="match status" value="1"/>
</dbReference>
<dbReference type="OrthoDB" id="9763796at2"/>
<feature type="transmembrane region" description="Helical" evidence="9">
    <location>
        <begin position="570"/>
        <end position="594"/>
    </location>
</feature>
<dbReference type="AlphaFoldDB" id="A0A366F6R4"/>
<comment type="function">
    <text evidence="9">Part of the high-affinity ATP-driven potassium transport (or Kdp) system, which catalyzes the hydrolysis of ATP coupled with the electrogenic transport of potassium into the cytoplasm. This subunit binds the extracellular potassium ions and delivers the ions to the membrane domain of KdpB through an intramembrane tunnel.</text>
</comment>
<feature type="transmembrane region" description="Helical" evidence="9">
    <location>
        <begin position="396"/>
        <end position="424"/>
    </location>
</feature>
<dbReference type="Proteomes" id="UP000253529">
    <property type="component" value="Unassembled WGS sequence"/>
</dbReference>
<keyword evidence="3 9" id="KW-0633">Potassium transport</keyword>
<accession>A0A366F6R4</accession>
<evidence type="ECO:0000313" key="11">
    <source>
        <dbReference type="Proteomes" id="UP000253529"/>
    </source>
</evidence>
<evidence type="ECO:0000256" key="2">
    <source>
        <dbReference type="ARBA" id="ARBA00022475"/>
    </source>
</evidence>
<comment type="caution">
    <text evidence="10">The sequence shown here is derived from an EMBL/GenBank/DDBJ whole genome shotgun (WGS) entry which is preliminary data.</text>
</comment>
<evidence type="ECO:0000256" key="8">
    <source>
        <dbReference type="ARBA" id="ARBA00023136"/>
    </source>
</evidence>
<evidence type="ECO:0000256" key="6">
    <source>
        <dbReference type="ARBA" id="ARBA00022989"/>
    </source>
</evidence>
<gene>
    <name evidence="9" type="primary">kdpA</name>
    <name evidence="10" type="ORF">DFR50_11922</name>
</gene>
<evidence type="ECO:0000256" key="3">
    <source>
        <dbReference type="ARBA" id="ARBA00022538"/>
    </source>
</evidence>
<feature type="transmembrane region" description="Helical" evidence="9">
    <location>
        <begin position="282"/>
        <end position="300"/>
    </location>
</feature>
<dbReference type="EMBL" id="QNRK01000019">
    <property type="protein sequence ID" value="RBP10351.1"/>
    <property type="molecule type" value="Genomic_DNA"/>
</dbReference>
<evidence type="ECO:0000313" key="10">
    <source>
        <dbReference type="EMBL" id="RBP10351.1"/>
    </source>
</evidence>
<dbReference type="HAMAP" id="MF_00275">
    <property type="entry name" value="KdpA"/>
    <property type="match status" value="1"/>
</dbReference>
<dbReference type="PANTHER" id="PTHR30607:SF2">
    <property type="entry name" value="POTASSIUM-TRANSPORTING ATPASE POTASSIUM-BINDING SUBUNIT"/>
    <property type="match status" value="1"/>
</dbReference>
<keyword evidence="8 9" id="KW-0472">Membrane</keyword>
<dbReference type="PANTHER" id="PTHR30607">
    <property type="entry name" value="POTASSIUM-TRANSPORTING ATPASE A CHAIN"/>
    <property type="match status" value="1"/>
</dbReference>
<dbReference type="GO" id="GO:0008556">
    <property type="term" value="F:P-type potassium transmembrane transporter activity"/>
    <property type="evidence" value="ECO:0007669"/>
    <property type="project" value="InterPro"/>
</dbReference>
<dbReference type="GO" id="GO:0030955">
    <property type="term" value="F:potassium ion binding"/>
    <property type="evidence" value="ECO:0007669"/>
    <property type="project" value="UniProtKB-UniRule"/>
</dbReference>
<dbReference type="InterPro" id="IPR004623">
    <property type="entry name" value="KdpA"/>
</dbReference>
<keyword evidence="2 9" id="KW-1003">Cell membrane</keyword>
<comment type="subunit">
    <text evidence="9">The system is composed of three essential subunits: KdpA, KdpB and KdpC.</text>
</comment>
<keyword evidence="7 9" id="KW-0406">Ion transport</keyword>
<keyword evidence="1 9" id="KW-0813">Transport</keyword>
<proteinExistence type="inferred from homology"/>
<name>A0A366F6R4_9HYPH</name>
<feature type="transmembrane region" description="Helical" evidence="9">
    <location>
        <begin position="56"/>
        <end position="79"/>
    </location>
</feature>
<dbReference type="PIRSF" id="PIRSF001294">
    <property type="entry name" value="K_ATPaseA"/>
    <property type="match status" value="1"/>
</dbReference>
<feature type="transmembrane region" description="Helical" evidence="9">
    <location>
        <begin position="445"/>
        <end position="466"/>
    </location>
</feature>
<keyword evidence="5 9" id="KW-0630">Potassium</keyword>
<comment type="subcellular location">
    <subcellularLocation>
        <location evidence="9">Cell membrane</location>
        <topology evidence="9">Multi-pass membrane protein</topology>
    </subcellularLocation>
</comment>
<evidence type="ECO:0000256" key="4">
    <source>
        <dbReference type="ARBA" id="ARBA00022692"/>
    </source>
</evidence>
<evidence type="ECO:0000256" key="9">
    <source>
        <dbReference type="HAMAP-Rule" id="MF_00275"/>
    </source>
</evidence>
<evidence type="ECO:0000256" key="1">
    <source>
        <dbReference type="ARBA" id="ARBA00022448"/>
    </source>
</evidence>
<feature type="transmembrane region" description="Helical" evidence="9">
    <location>
        <begin position="159"/>
        <end position="180"/>
    </location>
</feature>
<keyword evidence="4 9" id="KW-0812">Transmembrane</keyword>
<evidence type="ECO:0000256" key="7">
    <source>
        <dbReference type="ARBA" id="ARBA00023065"/>
    </source>
</evidence>
<feature type="transmembrane region" description="Helical" evidence="9">
    <location>
        <begin position="122"/>
        <end position="147"/>
    </location>
</feature>
<feature type="transmembrane region" description="Helical" evidence="9">
    <location>
        <begin position="250"/>
        <end position="270"/>
    </location>
</feature>
<dbReference type="Pfam" id="PF03814">
    <property type="entry name" value="KdpA"/>
    <property type="match status" value="1"/>
</dbReference>
<comment type="similarity">
    <text evidence="9">Belongs to the KdpA family.</text>
</comment>
<evidence type="ECO:0000256" key="5">
    <source>
        <dbReference type="ARBA" id="ARBA00022958"/>
    </source>
</evidence>
<dbReference type="GO" id="GO:0005886">
    <property type="term" value="C:plasma membrane"/>
    <property type="evidence" value="ECO:0007669"/>
    <property type="project" value="UniProtKB-SubCell"/>
</dbReference>
<protein>
    <recommendedName>
        <fullName evidence="9">Potassium-transporting ATPase potassium-binding subunit</fullName>
    </recommendedName>
    <alternativeName>
        <fullName evidence="9">ATP phosphohydrolase [potassium-transporting] A chain</fullName>
    </alternativeName>
    <alternativeName>
        <fullName evidence="9">Potassium-binding and translocating subunit A</fullName>
    </alternativeName>
    <alternativeName>
        <fullName evidence="9">Potassium-translocating ATPase A chain</fullName>
    </alternativeName>
</protein>
<keyword evidence="6 9" id="KW-1133">Transmembrane helix</keyword>